<dbReference type="Proteomes" id="UP000251853">
    <property type="component" value="Unassembled WGS sequence"/>
</dbReference>
<dbReference type="InterPro" id="IPR051448">
    <property type="entry name" value="CdaR-like_regulators"/>
</dbReference>
<gene>
    <name evidence="2" type="ORF">ERS852480_00079</name>
    <name evidence="3" type="ORF">NCTC11224_03630</name>
</gene>
<reference evidence="3 5" key="2">
    <citation type="submission" date="2018-06" db="EMBL/GenBank/DDBJ databases">
        <authorList>
            <consortium name="Pathogen Informatics"/>
            <person name="Doyle S."/>
        </authorList>
    </citation>
    <scope>NUCLEOTIDE SEQUENCE [LARGE SCALE GENOMIC DNA]</scope>
    <source>
        <strain evidence="3 5">NCTC11224</strain>
    </source>
</reference>
<dbReference type="Pfam" id="PF13556">
    <property type="entry name" value="HTH_30"/>
    <property type="match status" value="1"/>
</dbReference>
<dbReference type="EMBL" id="UAVW01000015">
    <property type="protein sequence ID" value="SQB14576.1"/>
    <property type="molecule type" value="Genomic_DNA"/>
</dbReference>
<dbReference type="InterPro" id="IPR025736">
    <property type="entry name" value="PucR_C-HTH_dom"/>
</dbReference>
<dbReference type="PANTHER" id="PTHR33744:SF15">
    <property type="entry name" value="CARBOHYDRATE DIACID REGULATOR"/>
    <property type="match status" value="1"/>
</dbReference>
<dbReference type="RefSeq" id="WP_225537827.1">
    <property type="nucleotide sequence ID" value="NZ_CATYWZ010000033.1"/>
</dbReference>
<sequence>MNKNYFVSCRIGVGLTVTNIGHYCDSSISAQAVFRYAQNRPDMEKRIYYIDDFLAEHLVYEIPEHSFEHFFKNELDYMKISPTAQETIGALVACNMDISMAAEALFIHRNTMVFRLNQLKKQLNLNPFHKDNDRFKLILLHHYFTKKYGGNHPSGEMS</sequence>
<proteinExistence type="predicted"/>
<evidence type="ECO:0000313" key="2">
    <source>
        <dbReference type="EMBL" id="CUN88711.1"/>
    </source>
</evidence>
<dbReference type="Gene3D" id="1.10.10.2840">
    <property type="entry name" value="PucR C-terminal helix-turn-helix domain"/>
    <property type="match status" value="1"/>
</dbReference>
<protein>
    <submittedName>
        <fullName evidence="2">CdaR family transcriptional regulator</fullName>
    </submittedName>
</protein>
<reference evidence="2 4" key="1">
    <citation type="submission" date="2015-09" db="EMBL/GenBank/DDBJ databases">
        <authorList>
            <consortium name="Pathogen Informatics"/>
        </authorList>
    </citation>
    <scope>NUCLEOTIDE SEQUENCE [LARGE SCALE GENOMIC DNA]</scope>
    <source>
        <strain evidence="2 4">2789STDY5834865</strain>
    </source>
</reference>
<dbReference type="InterPro" id="IPR042070">
    <property type="entry name" value="PucR_C-HTH_sf"/>
</dbReference>
<dbReference type="AlphaFoldDB" id="A0A174AJ30"/>
<keyword evidence="5" id="KW-1185">Reference proteome</keyword>
<organism evidence="2 4">
    <name type="scientific">Enterocloster clostridioformis</name>
    <dbReference type="NCBI Taxonomy" id="1531"/>
    <lineage>
        <taxon>Bacteria</taxon>
        <taxon>Bacillati</taxon>
        <taxon>Bacillota</taxon>
        <taxon>Clostridia</taxon>
        <taxon>Lachnospirales</taxon>
        <taxon>Lachnospiraceae</taxon>
        <taxon>Enterocloster</taxon>
    </lineage>
</organism>
<dbReference type="PANTHER" id="PTHR33744">
    <property type="entry name" value="CARBOHYDRATE DIACID REGULATOR"/>
    <property type="match status" value="1"/>
</dbReference>
<dbReference type="EMBL" id="CZAB01000001">
    <property type="protein sequence ID" value="CUN88711.1"/>
    <property type="molecule type" value="Genomic_DNA"/>
</dbReference>
<feature type="domain" description="PucR C-terminal helix-turn-helix" evidence="1">
    <location>
        <begin position="86"/>
        <end position="135"/>
    </location>
</feature>
<evidence type="ECO:0000313" key="4">
    <source>
        <dbReference type="Proteomes" id="UP000095512"/>
    </source>
</evidence>
<dbReference type="Proteomes" id="UP000095512">
    <property type="component" value="Unassembled WGS sequence"/>
</dbReference>
<evidence type="ECO:0000313" key="5">
    <source>
        <dbReference type="Proteomes" id="UP000251853"/>
    </source>
</evidence>
<evidence type="ECO:0000313" key="3">
    <source>
        <dbReference type="EMBL" id="SQB14576.1"/>
    </source>
</evidence>
<accession>A0A174AJ30</accession>
<evidence type="ECO:0000259" key="1">
    <source>
        <dbReference type="Pfam" id="PF13556"/>
    </source>
</evidence>
<name>A0A174AJ30_9FIRM</name>